<reference evidence="3" key="1">
    <citation type="submission" date="2025-08" db="UniProtKB">
        <authorList>
            <consortium name="RefSeq"/>
        </authorList>
    </citation>
    <scope>IDENTIFICATION</scope>
    <source>
        <strain evidence="3">11010-0011.00</strain>
        <tissue evidence="3">Whole body</tissue>
    </source>
</reference>
<evidence type="ECO:0000313" key="3">
    <source>
        <dbReference type="RefSeq" id="XP_030381964.1"/>
    </source>
</evidence>
<dbReference type="GeneID" id="115629608"/>
<accession>A0A6J2U0T2</accession>
<feature type="compositionally biased region" description="Pro residues" evidence="1">
    <location>
        <begin position="127"/>
        <end position="140"/>
    </location>
</feature>
<name>A0A6J2U0T2_DROLE</name>
<dbReference type="Proteomes" id="UP000504634">
    <property type="component" value="Unplaced"/>
</dbReference>
<organism evidence="2 3">
    <name type="scientific">Drosophila lebanonensis</name>
    <name type="common">Fruit fly</name>
    <name type="synonym">Scaptodrosophila lebanonensis</name>
    <dbReference type="NCBI Taxonomy" id="7225"/>
    <lineage>
        <taxon>Eukaryota</taxon>
        <taxon>Metazoa</taxon>
        <taxon>Ecdysozoa</taxon>
        <taxon>Arthropoda</taxon>
        <taxon>Hexapoda</taxon>
        <taxon>Insecta</taxon>
        <taxon>Pterygota</taxon>
        <taxon>Neoptera</taxon>
        <taxon>Endopterygota</taxon>
        <taxon>Diptera</taxon>
        <taxon>Brachycera</taxon>
        <taxon>Muscomorpha</taxon>
        <taxon>Ephydroidea</taxon>
        <taxon>Drosophilidae</taxon>
        <taxon>Scaptodrosophila</taxon>
    </lineage>
</organism>
<keyword evidence="2" id="KW-1185">Reference proteome</keyword>
<feature type="region of interest" description="Disordered" evidence="1">
    <location>
        <begin position="109"/>
        <end position="142"/>
    </location>
</feature>
<proteinExistence type="predicted"/>
<gene>
    <name evidence="3" type="primary">LOC115629608</name>
</gene>
<evidence type="ECO:0000313" key="2">
    <source>
        <dbReference type="Proteomes" id="UP000504634"/>
    </source>
</evidence>
<dbReference type="OrthoDB" id="7869994at2759"/>
<evidence type="ECO:0000256" key="1">
    <source>
        <dbReference type="SAM" id="MobiDB-lite"/>
    </source>
</evidence>
<protein>
    <submittedName>
        <fullName evidence="3">Uncharacterized protein LOC115629608</fullName>
    </submittedName>
</protein>
<dbReference type="RefSeq" id="XP_030381964.1">
    <property type="nucleotide sequence ID" value="XM_030526104.1"/>
</dbReference>
<dbReference type="AlphaFoldDB" id="A0A6J2U0T2"/>
<sequence length="513" mass="56736">MASERSCNKLGGKEGHSFSRIEALAINSKMAKKTENSSQSQVLEQALSNVVEHAKRLNLSSVDRFMMSSKICESAKNIGKMPNDTMSALLPKKPSFPAIRRRRCPCSMKQTVKTPRAEPQTSAVPAAPQPPPPPPPPSPRCAPAQELCIAMDLADNLIKEYKQTEQLTNQLLQDALSINHDLLSYWEYQRDIELVREIELESNARSVEAIIDGLSKEYECLDFGLEHKQRRFNSRFLRANSTQTETTASSPGSPSCLQTATKLAMAMPIPKASMVASTQTEQHTMLAIPTQTQTQMQRHEPCERIEHAISNMRSLALPPSLTLPCGRGCQLDSLPAVTTSSCCFRPIMSEYRERVDEVRQLMPMVVSASAVDMDAAMQDMRLQQLRVQCQRNLIFHDMMRFAEEELLQLLQQSTDNKTETVATFAEPVGNGIATATTTTTTTTNLASMLEQAVDKMRKTADSGSASRKCTTVLESGTVGDVELTNKSLKAQSLELELKTQQSEEAPPTSTTHI</sequence>